<name>A0A0F9B392_9ZZZZ</name>
<dbReference type="InterPro" id="IPR006429">
    <property type="entry name" value="Phage_lambda_portal"/>
</dbReference>
<dbReference type="GO" id="GO:0005198">
    <property type="term" value="F:structural molecule activity"/>
    <property type="evidence" value="ECO:0007669"/>
    <property type="project" value="InterPro"/>
</dbReference>
<reference evidence="1" key="1">
    <citation type="journal article" date="2015" name="Nature">
        <title>Complex archaea that bridge the gap between prokaryotes and eukaryotes.</title>
        <authorList>
            <person name="Spang A."/>
            <person name="Saw J.H."/>
            <person name="Jorgensen S.L."/>
            <person name="Zaremba-Niedzwiedzka K."/>
            <person name="Martijn J."/>
            <person name="Lind A.E."/>
            <person name="van Eijk R."/>
            <person name="Schleper C."/>
            <person name="Guy L."/>
            <person name="Ettema T.J."/>
        </authorList>
    </citation>
    <scope>NUCLEOTIDE SEQUENCE</scope>
</reference>
<sequence length="453" mass="49536">MREFLKRIFRPDRRRAFEAAAAGRRWDGLKADGNLNAATFAGGAVLRKRAAHFVLNNPWIAQAVGSKVANLIGTGIKPQSQHPDLQVREGINALWARWTGDADAAGLTSFGGLQAQIARAMILDGEGFARFRIRRPEDGLSVPLQLQMLAAEQVDQSLHRNLDGDRRIRAGIEFDALGRRVAFHTFSQHPGDPLPVTLRPQRIPASEIMHVFPPLAAGQVRGVSGLAPVLLRLHELDQYEDATAVAQKVRALFAGFITDAAGDGAGFGADAGKEIIEHGLEPGTLRVLPPGTDITFSEPATGGDSYADFVKVQLRAIAAGLGVTYEQLTGDMTGVNFSSARVALIEFRRRIEALQEQVIVHQFCKPTWERFVRIAVLSGALPAPGFERDPRPWLAVKWMPPGWDWVDPLKDIKADALAVANHFKSRSEVIAARGWDPEMIDAEIAGDQKRADR</sequence>
<dbReference type="AlphaFoldDB" id="A0A0F9B392"/>
<accession>A0A0F9B392</accession>
<dbReference type="GO" id="GO:0019068">
    <property type="term" value="P:virion assembly"/>
    <property type="evidence" value="ECO:0007669"/>
    <property type="project" value="InterPro"/>
</dbReference>
<evidence type="ECO:0008006" key="2">
    <source>
        <dbReference type="Google" id="ProtNLM"/>
    </source>
</evidence>
<dbReference type="Pfam" id="PF05136">
    <property type="entry name" value="Phage_portal_2"/>
    <property type="match status" value="1"/>
</dbReference>
<comment type="caution">
    <text evidence="1">The sequence shown here is derived from an EMBL/GenBank/DDBJ whole genome shotgun (WGS) entry which is preliminary data.</text>
</comment>
<gene>
    <name evidence="1" type="ORF">LCGC14_2577870</name>
</gene>
<evidence type="ECO:0000313" key="1">
    <source>
        <dbReference type="EMBL" id="KKL08237.1"/>
    </source>
</evidence>
<organism evidence="1">
    <name type="scientific">marine sediment metagenome</name>
    <dbReference type="NCBI Taxonomy" id="412755"/>
    <lineage>
        <taxon>unclassified sequences</taxon>
        <taxon>metagenomes</taxon>
        <taxon>ecological metagenomes</taxon>
    </lineage>
</organism>
<dbReference type="NCBIfam" id="TIGR01539">
    <property type="entry name" value="portal_lambda"/>
    <property type="match status" value="1"/>
</dbReference>
<protein>
    <recommendedName>
        <fullName evidence="2">Phage portal protein</fullName>
    </recommendedName>
</protein>
<dbReference type="EMBL" id="LAZR01042961">
    <property type="protein sequence ID" value="KKL08237.1"/>
    <property type="molecule type" value="Genomic_DNA"/>
</dbReference>
<feature type="non-terminal residue" evidence="1">
    <location>
        <position position="453"/>
    </location>
</feature>
<proteinExistence type="predicted"/>